<organism evidence="1">
    <name type="scientific">bioreactor metagenome</name>
    <dbReference type="NCBI Taxonomy" id="1076179"/>
    <lineage>
        <taxon>unclassified sequences</taxon>
        <taxon>metagenomes</taxon>
        <taxon>ecological metagenomes</taxon>
    </lineage>
</organism>
<sequence>MNLYIKLHLYLKEDINIPIGQKINPTLFFGVPANKDPKRNIVAINLEQKLLSIYMDIPDGPILAVNELEDDIDKLIYLNSVILGRKAIVLIESE</sequence>
<proteinExistence type="predicted"/>
<evidence type="ECO:0000313" key="1">
    <source>
        <dbReference type="EMBL" id="MPM84063.1"/>
    </source>
</evidence>
<gene>
    <name evidence="1" type="ORF">SDC9_131134</name>
</gene>
<protein>
    <submittedName>
        <fullName evidence="1">Uncharacterized protein</fullName>
    </submittedName>
</protein>
<dbReference type="AlphaFoldDB" id="A0A645D517"/>
<name>A0A645D517_9ZZZZ</name>
<comment type="caution">
    <text evidence="1">The sequence shown here is derived from an EMBL/GenBank/DDBJ whole genome shotgun (WGS) entry which is preliminary data.</text>
</comment>
<reference evidence="1" key="1">
    <citation type="submission" date="2019-08" db="EMBL/GenBank/DDBJ databases">
        <authorList>
            <person name="Kucharzyk K."/>
            <person name="Murdoch R.W."/>
            <person name="Higgins S."/>
            <person name="Loffler F."/>
        </authorList>
    </citation>
    <scope>NUCLEOTIDE SEQUENCE</scope>
</reference>
<dbReference type="EMBL" id="VSSQ01032710">
    <property type="protein sequence ID" value="MPM84063.1"/>
    <property type="molecule type" value="Genomic_DNA"/>
</dbReference>
<accession>A0A645D517</accession>